<proteinExistence type="predicted"/>
<dbReference type="GO" id="GO:0005254">
    <property type="term" value="F:chloride channel activity"/>
    <property type="evidence" value="ECO:0007669"/>
    <property type="project" value="TreeGrafter"/>
</dbReference>
<keyword evidence="4 5" id="KW-0472">Membrane</keyword>
<evidence type="ECO:0000256" key="3">
    <source>
        <dbReference type="ARBA" id="ARBA00022989"/>
    </source>
</evidence>
<feature type="domain" description="Anoctamin transmembrane" evidence="6">
    <location>
        <begin position="218"/>
        <end position="650"/>
    </location>
</feature>
<dbReference type="PANTHER" id="PTHR12308:SF73">
    <property type="entry name" value="ANOCTAMIN"/>
    <property type="match status" value="1"/>
</dbReference>
<comment type="caution">
    <text evidence="7">The sequence shown here is derived from an EMBL/GenBank/DDBJ whole genome shotgun (WGS) entry which is preliminary data.</text>
</comment>
<keyword evidence="2 5" id="KW-0812">Transmembrane</keyword>
<dbReference type="Pfam" id="PF04547">
    <property type="entry name" value="Anoctamin"/>
    <property type="match status" value="1"/>
</dbReference>
<feature type="transmembrane region" description="Helical" evidence="5">
    <location>
        <begin position="379"/>
        <end position="399"/>
    </location>
</feature>
<protein>
    <recommendedName>
        <fullName evidence="6">Anoctamin transmembrane domain-containing protein</fullName>
    </recommendedName>
</protein>
<feature type="transmembrane region" description="Helical" evidence="5">
    <location>
        <begin position="271"/>
        <end position="291"/>
    </location>
</feature>
<accession>A0AAU9K7X5</accession>
<evidence type="ECO:0000256" key="1">
    <source>
        <dbReference type="ARBA" id="ARBA00004141"/>
    </source>
</evidence>
<dbReference type="GO" id="GO:0016020">
    <property type="term" value="C:membrane"/>
    <property type="evidence" value="ECO:0007669"/>
    <property type="project" value="UniProtKB-SubCell"/>
</dbReference>
<evidence type="ECO:0000313" key="8">
    <source>
        <dbReference type="Proteomes" id="UP001162131"/>
    </source>
</evidence>
<dbReference type="EMBL" id="CAJZBQ010000053">
    <property type="protein sequence ID" value="CAG9331754.1"/>
    <property type="molecule type" value="Genomic_DNA"/>
</dbReference>
<name>A0AAU9K7X5_9CILI</name>
<dbReference type="AlphaFoldDB" id="A0AAU9K7X5"/>
<feature type="transmembrane region" description="Helical" evidence="5">
    <location>
        <begin position="620"/>
        <end position="641"/>
    </location>
</feature>
<evidence type="ECO:0000256" key="5">
    <source>
        <dbReference type="SAM" id="Phobius"/>
    </source>
</evidence>
<gene>
    <name evidence="7" type="ORF">BSTOLATCC_MIC53817</name>
</gene>
<evidence type="ECO:0000256" key="2">
    <source>
        <dbReference type="ARBA" id="ARBA00022692"/>
    </source>
</evidence>
<evidence type="ECO:0000259" key="6">
    <source>
        <dbReference type="Pfam" id="PF04547"/>
    </source>
</evidence>
<keyword evidence="8" id="KW-1185">Reference proteome</keyword>
<feature type="transmembrane region" description="Helical" evidence="5">
    <location>
        <begin position="464"/>
        <end position="486"/>
    </location>
</feature>
<feature type="transmembrane region" description="Helical" evidence="5">
    <location>
        <begin position="536"/>
        <end position="556"/>
    </location>
</feature>
<dbReference type="InterPro" id="IPR049452">
    <property type="entry name" value="Anoctamin_TM"/>
</dbReference>
<reference evidence="7" key="1">
    <citation type="submission" date="2021-09" db="EMBL/GenBank/DDBJ databases">
        <authorList>
            <consortium name="AG Swart"/>
            <person name="Singh M."/>
            <person name="Singh A."/>
            <person name="Seah K."/>
            <person name="Emmerich C."/>
        </authorList>
    </citation>
    <scope>NUCLEOTIDE SEQUENCE</scope>
    <source>
        <strain evidence="7">ATCC30299</strain>
    </source>
</reference>
<dbReference type="PANTHER" id="PTHR12308">
    <property type="entry name" value="ANOCTAMIN"/>
    <property type="match status" value="1"/>
</dbReference>
<keyword evidence="3 5" id="KW-1133">Transmembrane helix</keyword>
<evidence type="ECO:0000256" key="4">
    <source>
        <dbReference type="ARBA" id="ARBA00023136"/>
    </source>
</evidence>
<evidence type="ECO:0000313" key="7">
    <source>
        <dbReference type="EMBL" id="CAG9331754.1"/>
    </source>
</evidence>
<dbReference type="InterPro" id="IPR007632">
    <property type="entry name" value="Anoctamin"/>
</dbReference>
<comment type="subcellular location">
    <subcellularLocation>
        <location evidence="1">Membrane</location>
        <topology evidence="1">Multi-pass membrane protein</topology>
    </subcellularLocation>
</comment>
<feature type="transmembrane region" description="Helical" evidence="5">
    <location>
        <begin position="344"/>
        <end position="367"/>
    </location>
</feature>
<feature type="transmembrane region" description="Helical" evidence="5">
    <location>
        <begin position="427"/>
        <end position="444"/>
    </location>
</feature>
<feature type="transmembrane region" description="Helical" evidence="5">
    <location>
        <begin position="589"/>
        <end position="608"/>
    </location>
</feature>
<dbReference type="Proteomes" id="UP001162131">
    <property type="component" value="Unassembled WGS sequence"/>
</dbReference>
<feature type="transmembrane region" description="Helical" evidence="5">
    <location>
        <begin position="240"/>
        <end position="259"/>
    </location>
</feature>
<sequence>MYLLVFHFPKPEEKDKTTIVENVEEILMDVFRKSDIGLFEFPEKVPSLHSLYSRKNCTRYEVLELIRIGVVEILHHYCGMGTYMFQSRDDDEIFCKIECTDDILYEEADLSCYKLQMNSDLEEIPKVKEMMPYIPFSKEKYSKNHNLYARFGDGLLRNVDKIRLMERIIRSHLNVEMMIKHQLIIDFFPLHEESEITFFKSTLLKYTELSIDVPIQRIRDYFGEKVAFYYLWLQFYTNKLFVLSFLGLILWIVGFLRFGTKDSNSISVYEWGELLFAVIVCLWAAFFQIFWERLSKFYACKFGTQDSKEQEQEREDFSGTLVKNQITGMVEKVFPKKQRLLRQAISYCSTLFMIGFVIALTMSLFIYRAILLEGGSRGYGPMILAIANTLQIVIMNKIYDWMAEKLNDWENHKTQSDYENAFIVKKVGYQFVNYYISLFYIAFIKEHFEGCDNKNCMAELNYNLWVMFIINLVFNVIEITSPILSAQAKLGEEEKKVQLMHAQGKVARIEMSYAEAQGKFEKIELLGEYLELAMNYGYIIFFCVAFPLGPFIYWLYNILELRSDSYKFLTLSKRPFPQEASDIGVWSDVMKFLSFVAVITNIGLMIFTKNLFLLPAADRWWVFIIIEHTILLLMIMLINHYPSVSEFLKNLEIRHDILTKLHFYQNLTKEGSKKAFEVKFTVDPQVNFKDNEK</sequence>
<organism evidence="7 8">
    <name type="scientific">Blepharisma stoltei</name>
    <dbReference type="NCBI Taxonomy" id="1481888"/>
    <lineage>
        <taxon>Eukaryota</taxon>
        <taxon>Sar</taxon>
        <taxon>Alveolata</taxon>
        <taxon>Ciliophora</taxon>
        <taxon>Postciliodesmatophora</taxon>
        <taxon>Heterotrichea</taxon>
        <taxon>Heterotrichida</taxon>
        <taxon>Blepharismidae</taxon>
        <taxon>Blepharisma</taxon>
    </lineage>
</organism>